<keyword evidence="3" id="KW-0238">DNA-binding</keyword>
<dbReference type="AlphaFoldDB" id="A0A1X9NI50"/>
<evidence type="ECO:0000313" key="7">
    <source>
        <dbReference type="Proteomes" id="UP000193450"/>
    </source>
</evidence>
<evidence type="ECO:0000313" key="6">
    <source>
        <dbReference type="EMBL" id="ARN74577.1"/>
    </source>
</evidence>
<dbReference type="EMBL" id="CP019343">
    <property type="protein sequence ID" value="ARN74577.1"/>
    <property type="molecule type" value="Genomic_DNA"/>
</dbReference>
<evidence type="ECO:0000256" key="1">
    <source>
        <dbReference type="ARBA" id="ARBA00022491"/>
    </source>
</evidence>
<dbReference type="GO" id="GO:0003700">
    <property type="term" value="F:DNA-binding transcription factor activity"/>
    <property type="evidence" value="ECO:0007669"/>
    <property type="project" value="InterPro"/>
</dbReference>
<dbReference type="InterPro" id="IPR047057">
    <property type="entry name" value="MerR_fam"/>
</dbReference>
<proteinExistence type="predicted"/>
<feature type="domain" description="HTH merR-type" evidence="5">
    <location>
        <begin position="5"/>
        <end position="74"/>
    </location>
</feature>
<dbReference type="GO" id="GO:0003677">
    <property type="term" value="F:DNA binding"/>
    <property type="evidence" value="ECO:0007669"/>
    <property type="project" value="UniProtKB-KW"/>
</dbReference>
<keyword evidence="2" id="KW-0805">Transcription regulation</keyword>
<reference evidence="6 7" key="1">
    <citation type="submission" date="2016-11" db="EMBL/GenBank/DDBJ databases">
        <title>Trade-off between light-utilization and light-protection in marine flavobacteria.</title>
        <authorList>
            <person name="Kumagai Y."/>
        </authorList>
    </citation>
    <scope>NUCLEOTIDE SEQUENCE [LARGE SCALE GENOMIC DNA]</scope>
    <source>
        <strain evidence="6 7">NBRC 107125</strain>
    </source>
</reference>
<dbReference type="RefSeq" id="WP_169713968.1">
    <property type="nucleotide sequence ID" value="NZ_CP019343.1"/>
</dbReference>
<dbReference type="InterPro" id="IPR000551">
    <property type="entry name" value="MerR-type_HTH_dom"/>
</dbReference>
<dbReference type="SMART" id="SM00422">
    <property type="entry name" value="HTH_MERR"/>
    <property type="match status" value="1"/>
</dbReference>
<evidence type="ECO:0000256" key="4">
    <source>
        <dbReference type="ARBA" id="ARBA00023163"/>
    </source>
</evidence>
<sequence length="254" mass="28772">MSNEAITIGELAKRGNVATSLLRYYEKEKLLTPSGRTESGYRLYSQEAERTLRFIRSAQRYGFSLSDIKLIVGADKEDKNHGADIITIAEQRFLEIERRVTEMLVLRHELELFLDDLTVQVDSSAGKEAGEHYRDLVEQVCGHEGHEHKPSSLSKLVARLHCNLASEEWDSVFSDLRGTHLHIWRDEDTYSVQFASHAQKVKQALTTIAAGEQDCEAHQQPEVTENNDGYLFRAKGDNAFLYAQLFLALEASEA</sequence>
<keyword evidence="1" id="KW-0678">Repressor</keyword>
<dbReference type="Pfam" id="PF13411">
    <property type="entry name" value="MerR_1"/>
    <property type="match status" value="1"/>
</dbReference>
<keyword evidence="7" id="KW-1185">Reference proteome</keyword>
<evidence type="ECO:0000256" key="2">
    <source>
        <dbReference type="ARBA" id="ARBA00023015"/>
    </source>
</evidence>
<evidence type="ECO:0000256" key="3">
    <source>
        <dbReference type="ARBA" id="ARBA00023125"/>
    </source>
</evidence>
<accession>A0A1X9NI50</accession>
<dbReference type="KEGG" id="osg:BST96_10865"/>
<dbReference type="Gene3D" id="1.10.1660.10">
    <property type="match status" value="1"/>
</dbReference>
<dbReference type="InterPro" id="IPR009061">
    <property type="entry name" value="DNA-bd_dom_put_sf"/>
</dbReference>
<dbReference type="PROSITE" id="PS50937">
    <property type="entry name" value="HTH_MERR_2"/>
    <property type="match status" value="1"/>
</dbReference>
<organism evidence="6 7">
    <name type="scientific">Oceanicoccus sagamiensis</name>
    <dbReference type="NCBI Taxonomy" id="716816"/>
    <lineage>
        <taxon>Bacteria</taxon>
        <taxon>Pseudomonadati</taxon>
        <taxon>Pseudomonadota</taxon>
        <taxon>Gammaproteobacteria</taxon>
        <taxon>Cellvibrionales</taxon>
        <taxon>Spongiibacteraceae</taxon>
        <taxon>Oceanicoccus</taxon>
    </lineage>
</organism>
<dbReference type="SUPFAM" id="SSF46955">
    <property type="entry name" value="Putative DNA-binding domain"/>
    <property type="match status" value="1"/>
</dbReference>
<name>A0A1X9NI50_9GAMM</name>
<dbReference type="STRING" id="716816.BST96_10865"/>
<dbReference type="PANTHER" id="PTHR30204:SF69">
    <property type="entry name" value="MERR-FAMILY TRANSCRIPTIONAL REGULATOR"/>
    <property type="match status" value="1"/>
</dbReference>
<protein>
    <recommendedName>
        <fullName evidence="5">HTH merR-type domain-containing protein</fullName>
    </recommendedName>
</protein>
<gene>
    <name evidence="6" type="ORF">BST96_10865</name>
</gene>
<dbReference type="PRINTS" id="PR00040">
    <property type="entry name" value="HTHMERR"/>
</dbReference>
<dbReference type="Proteomes" id="UP000193450">
    <property type="component" value="Chromosome"/>
</dbReference>
<evidence type="ECO:0000259" key="5">
    <source>
        <dbReference type="PROSITE" id="PS50937"/>
    </source>
</evidence>
<keyword evidence="4" id="KW-0804">Transcription</keyword>
<dbReference type="PANTHER" id="PTHR30204">
    <property type="entry name" value="REDOX-CYCLING DRUG-SENSING TRANSCRIPTIONAL ACTIVATOR SOXR"/>
    <property type="match status" value="1"/>
</dbReference>